<dbReference type="EMBL" id="LATX01002035">
    <property type="protein sequence ID" value="KTB34792.1"/>
    <property type="molecule type" value="Genomic_DNA"/>
</dbReference>
<dbReference type="AlphaFoldDB" id="A0A0W0FEM8"/>
<accession>A0A0W0FEM8</accession>
<comment type="caution">
    <text evidence="1">The sequence shown here is derived from an EMBL/GenBank/DDBJ whole genome shotgun (WGS) entry which is preliminary data.</text>
</comment>
<protein>
    <submittedName>
        <fullName evidence="1">Uncharacterized protein</fullName>
    </submittedName>
</protein>
<gene>
    <name evidence="1" type="ORF">WG66_12622</name>
</gene>
<evidence type="ECO:0000313" key="1">
    <source>
        <dbReference type="EMBL" id="KTB34792.1"/>
    </source>
</evidence>
<proteinExistence type="predicted"/>
<evidence type="ECO:0000313" key="2">
    <source>
        <dbReference type="Proteomes" id="UP000054988"/>
    </source>
</evidence>
<sequence>MAKKRRRNLFQKSIQAGSLTNSHVDFRRRNEEVTEEYHGDLWLEMGFPSMGDVAWLKGLCNQIVSFPGRRGVGIVSVGEIYH</sequence>
<dbReference type="Proteomes" id="UP000054988">
    <property type="component" value="Unassembled WGS sequence"/>
</dbReference>
<name>A0A0W0FEM8_MONRR</name>
<reference evidence="1 2" key="1">
    <citation type="submission" date="2015-12" db="EMBL/GenBank/DDBJ databases">
        <title>Draft genome sequence of Moniliophthora roreri, the causal agent of frosty pod rot of cacao.</title>
        <authorList>
            <person name="Aime M.C."/>
            <person name="Diaz-Valderrama J.R."/>
            <person name="Kijpornyongpan T."/>
            <person name="Phillips-Mora W."/>
        </authorList>
    </citation>
    <scope>NUCLEOTIDE SEQUENCE [LARGE SCALE GENOMIC DNA]</scope>
    <source>
        <strain evidence="1 2">MCA 2952</strain>
    </source>
</reference>
<organism evidence="1 2">
    <name type="scientific">Moniliophthora roreri</name>
    <name type="common">Frosty pod rot fungus</name>
    <name type="synonym">Monilia roreri</name>
    <dbReference type="NCBI Taxonomy" id="221103"/>
    <lineage>
        <taxon>Eukaryota</taxon>
        <taxon>Fungi</taxon>
        <taxon>Dikarya</taxon>
        <taxon>Basidiomycota</taxon>
        <taxon>Agaricomycotina</taxon>
        <taxon>Agaricomycetes</taxon>
        <taxon>Agaricomycetidae</taxon>
        <taxon>Agaricales</taxon>
        <taxon>Marasmiineae</taxon>
        <taxon>Marasmiaceae</taxon>
        <taxon>Moniliophthora</taxon>
    </lineage>
</organism>